<feature type="transmembrane region" description="Helical" evidence="1">
    <location>
        <begin position="28"/>
        <end position="48"/>
    </location>
</feature>
<dbReference type="EMBL" id="HACA01008646">
    <property type="protein sequence ID" value="CDW26007.1"/>
    <property type="molecule type" value="Transcribed_RNA"/>
</dbReference>
<protein>
    <submittedName>
        <fullName evidence="2">Uncharacterized protein</fullName>
    </submittedName>
</protein>
<evidence type="ECO:0000313" key="2">
    <source>
        <dbReference type="EMBL" id="CDW26007.1"/>
    </source>
</evidence>
<feature type="transmembrane region" description="Helical" evidence="1">
    <location>
        <begin position="54"/>
        <end position="70"/>
    </location>
</feature>
<reference evidence="2" key="1">
    <citation type="submission" date="2014-05" db="EMBL/GenBank/DDBJ databases">
        <authorList>
            <person name="Chronopoulou M."/>
        </authorList>
    </citation>
    <scope>NUCLEOTIDE SEQUENCE</scope>
    <source>
        <tissue evidence="2">Whole organism</tissue>
    </source>
</reference>
<keyword evidence="1" id="KW-1133">Transmembrane helix</keyword>
<accession>A0A0K2TK27</accession>
<proteinExistence type="predicted"/>
<sequence length="72" mass="8510">MDFNSITSWFTWYILSKGTTTSKGNQHFIYGHVFGWNVIIFAVIHKFFKHLPNGSKFIMFFLFVLTLLFPKT</sequence>
<keyword evidence="1" id="KW-0812">Transmembrane</keyword>
<evidence type="ECO:0000256" key="1">
    <source>
        <dbReference type="SAM" id="Phobius"/>
    </source>
</evidence>
<name>A0A0K2TK27_LEPSM</name>
<keyword evidence="1" id="KW-0472">Membrane</keyword>
<organism evidence="2">
    <name type="scientific">Lepeophtheirus salmonis</name>
    <name type="common">Salmon louse</name>
    <name type="synonym">Caligus salmonis</name>
    <dbReference type="NCBI Taxonomy" id="72036"/>
    <lineage>
        <taxon>Eukaryota</taxon>
        <taxon>Metazoa</taxon>
        <taxon>Ecdysozoa</taxon>
        <taxon>Arthropoda</taxon>
        <taxon>Crustacea</taxon>
        <taxon>Multicrustacea</taxon>
        <taxon>Hexanauplia</taxon>
        <taxon>Copepoda</taxon>
        <taxon>Siphonostomatoida</taxon>
        <taxon>Caligidae</taxon>
        <taxon>Lepeophtheirus</taxon>
    </lineage>
</organism>
<dbReference type="AlphaFoldDB" id="A0A0K2TK27"/>